<dbReference type="GO" id="GO:0004674">
    <property type="term" value="F:protein serine/threonine kinase activity"/>
    <property type="evidence" value="ECO:0007669"/>
    <property type="project" value="TreeGrafter"/>
</dbReference>
<dbReference type="SUPFAM" id="SSF56112">
    <property type="entry name" value="Protein kinase-like (PK-like)"/>
    <property type="match status" value="1"/>
</dbReference>
<keyword evidence="3 5" id="KW-0067">ATP-binding</keyword>
<evidence type="ECO:0000313" key="8">
    <source>
        <dbReference type="EMBL" id="KAL0013354.1"/>
    </source>
</evidence>
<dbReference type="AlphaFoldDB" id="A0AAW2DT90"/>
<proteinExistence type="inferred from homology"/>
<feature type="binding site" evidence="5">
    <location>
        <position position="33"/>
    </location>
    <ligand>
        <name>ATP</name>
        <dbReference type="ChEBI" id="CHEBI:30616"/>
    </ligand>
</feature>
<comment type="function">
    <text evidence="4">CIPK serine-threonine protein kinases interact with CBL proteins. Binding of a CBL protein to the regulatory NAF domain of CIPK protein lead to the activation of the kinase in a calcium-dependent manner.</text>
</comment>
<dbReference type="PROSITE" id="PS00107">
    <property type="entry name" value="PROTEIN_KINASE_ATP"/>
    <property type="match status" value="1"/>
</dbReference>
<evidence type="ECO:0000256" key="5">
    <source>
        <dbReference type="PROSITE-ProRule" id="PRU10141"/>
    </source>
</evidence>
<evidence type="ECO:0000256" key="3">
    <source>
        <dbReference type="ARBA" id="ARBA00022840"/>
    </source>
</evidence>
<evidence type="ECO:0000256" key="4">
    <source>
        <dbReference type="ARBA" id="ARBA00058225"/>
    </source>
</evidence>
<dbReference type="Pfam" id="PF00069">
    <property type="entry name" value="Pkinase"/>
    <property type="match status" value="1"/>
</dbReference>
<dbReference type="FunFam" id="3.30.200.20:FF:000042">
    <property type="entry name" value="Aurora kinase A"/>
    <property type="match status" value="1"/>
</dbReference>
<gene>
    <name evidence="8" type="ORF">SO802_000423</name>
</gene>
<feature type="domain" description="Protein kinase" evidence="7">
    <location>
        <begin position="4"/>
        <end position="259"/>
    </location>
</feature>
<dbReference type="GO" id="GO:0005737">
    <property type="term" value="C:cytoplasm"/>
    <property type="evidence" value="ECO:0007669"/>
    <property type="project" value="TreeGrafter"/>
</dbReference>
<dbReference type="CDD" id="cd14003">
    <property type="entry name" value="STKc_AMPK-like"/>
    <property type="match status" value="1"/>
</dbReference>
<dbReference type="Gene3D" id="1.10.510.10">
    <property type="entry name" value="Transferase(Phosphotransferase) domain 1"/>
    <property type="match status" value="1"/>
</dbReference>
<dbReference type="PROSITE" id="PS50011">
    <property type="entry name" value="PROTEIN_KINASE_DOM"/>
    <property type="match status" value="1"/>
</dbReference>
<organism evidence="8 9">
    <name type="scientific">Lithocarpus litseifolius</name>
    <dbReference type="NCBI Taxonomy" id="425828"/>
    <lineage>
        <taxon>Eukaryota</taxon>
        <taxon>Viridiplantae</taxon>
        <taxon>Streptophyta</taxon>
        <taxon>Embryophyta</taxon>
        <taxon>Tracheophyta</taxon>
        <taxon>Spermatophyta</taxon>
        <taxon>Magnoliopsida</taxon>
        <taxon>eudicotyledons</taxon>
        <taxon>Gunneridae</taxon>
        <taxon>Pentapetalae</taxon>
        <taxon>rosids</taxon>
        <taxon>fabids</taxon>
        <taxon>Fagales</taxon>
        <taxon>Fagaceae</taxon>
        <taxon>Lithocarpus</taxon>
    </lineage>
</organism>
<evidence type="ECO:0000256" key="2">
    <source>
        <dbReference type="ARBA" id="ARBA00022741"/>
    </source>
</evidence>
<accession>A0AAW2DT90</accession>
<evidence type="ECO:0000256" key="6">
    <source>
        <dbReference type="SAM" id="MobiDB-lite"/>
    </source>
</evidence>
<evidence type="ECO:0000259" key="7">
    <source>
        <dbReference type="PROSITE" id="PS50011"/>
    </source>
</evidence>
<keyword evidence="2 5" id="KW-0547">Nucleotide-binding</keyword>
<evidence type="ECO:0000313" key="9">
    <source>
        <dbReference type="Proteomes" id="UP001459277"/>
    </source>
</evidence>
<sequence>MEKYKQVEYLGHGSFGEVWLVENKKTTELFAMKCIQRGHQIDKYLATEIIIQKSLYHPNVIQFKEVVLSSTCLCIVMEYTEGGDLHDKIFKNNSKKGLDENTARYYFQQLISGVFYCHTKEMCRRDLKPENILLDGSDPPCLKICDFGFSKKYRMHSKPKSAVGTPQYSAPEVCSREYDGKLADLWSCGVILYTMLVGEHPNYRPNDTGETSNVYETNACPFSLPDSLSPDSKDLLARMLVVDPRKRIAIEEIMKHRWFKKKLKGKLAEAFQVRKENPRFALQSDEEIVIIVEEAKIPPPEEANGTEEDVESEEEEEEEDSSCGSCGS</sequence>
<feature type="region of interest" description="Disordered" evidence="6">
    <location>
        <begin position="293"/>
        <end position="328"/>
    </location>
</feature>
<dbReference type="InterPro" id="IPR011009">
    <property type="entry name" value="Kinase-like_dom_sf"/>
</dbReference>
<dbReference type="GO" id="GO:0005524">
    <property type="term" value="F:ATP binding"/>
    <property type="evidence" value="ECO:0007669"/>
    <property type="project" value="UniProtKB-UniRule"/>
</dbReference>
<dbReference type="GO" id="GO:0035556">
    <property type="term" value="P:intracellular signal transduction"/>
    <property type="evidence" value="ECO:0007669"/>
    <property type="project" value="TreeGrafter"/>
</dbReference>
<comment type="caution">
    <text evidence="8">The sequence shown here is derived from an EMBL/GenBank/DDBJ whole genome shotgun (WGS) entry which is preliminary data.</text>
</comment>
<dbReference type="EMBL" id="JAZDWU010000001">
    <property type="protein sequence ID" value="KAL0013354.1"/>
    <property type="molecule type" value="Genomic_DNA"/>
</dbReference>
<evidence type="ECO:0000256" key="1">
    <source>
        <dbReference type="ARBA" id="ARBA00006234"/>
    </source>
</evidence>
<dbReference type="PANTHER" id="PTHR24346">
    <property type="entry name" value="MAP/MICROTUBULE AFFINITY-REGULATING KINASE"/>
    <property type="match status" value="1"/>
</dbReference>
<keyword evidence="9" id="KW-1185">Reference proteome</keyword>
<feature type="compositionally biased region" description="Acidic residues" evidence="6">
    <location>
        <begin position="304"/>
        <end position="321"/>
    </location>
</feature>
<dbReference type="FunFam" id="1.10.510.10:FF:000571">
    <property type="entry name" value="Maternal embryonic leucine zipper kinase"/>
    <property type="match status" value="1"/>
</dbReference>
<name>A0AAW2DT90_9ROSI</name>
<dbReference type="PANTHER" id="PTHR24346:SF92">
    <property type="entry name" value="SNF1-RELATED PROTEIN KINASE 2.6"/>
    <property type="match status" value="1"/>
</dbReference>
<dbReference type="Proteomes" id="UP001459277">
    <property type="component" value="Unassembled WGS sequence"/>
</dbReference>
<comment type="similarity">
    <text evidence="1">Belongs to the protein kinase superfamily. CAMK Ser/Thr protein kinase family. SNF1 subfamily.</text>
</comment>
<protein>
    <recommendedName>
        <fullName evidence="7">Protein kinase domain-containing protein</fullName>
    </recommendedName>
</protein>
<reference evidence="8 9" key="1">
    <citation type="submission" date="2024-01" db="EMBL/GenBank/DDBJ databases">
        <title>A telomere-to-telomere, gap-free genome of sweet tea (Lithocarpus litseifolius).</title>
        <authorList>
            <person name="Zhou J."/>
        </authorList>
    </citation>
    <scope>NUCLEOTIDE SEQUENCE [LARGE SCALE GENOMIC DNA]</scope>
    <source>
        <strain evidence="8">Zhou-2022a</strain>
        <tissue evidence="8">Leaf</tissue>
    </source>
</reference>
<dbReference type="InterPro" id="IPR000719">
    <property type="entry name" value="Prot_kinase_dom"/>
</dbReference>
<dbReference type="InterPro" id="IPR017441">
    <property type="entry name" value="Protein_kinase_ATP_BS"/>
</dbReference>
<dbReference type="SMART" id="SM00220">
    <property type="entry name" value="S_TKc"/>
    <property type="match status" value="1"/>
</dbReference>